<comment type="cofactor">
    <cofactor evidence="4">
        <name>Zn(2+)</name>
        <dbReference type="ChEBI" id="CHEBI:29105"/>
    </cofactor>
    <text evidence="4">Binds 1 zinc ion per subunit.</text>
</comment>
<dbReference type="HAMAP" id="MF_01395">
    <property type="entry name" value="AcetylCoA_CT_beta"/>
    <property type="match status" value="1"/>
</dbReference>
<dbReference type="PANTHER" id="PTHR42995">
    <property type="entry name" value="ACETYL-COENZYME A CARBOXYLASE CARBOXYL TRANSFERASE SUBUNIT BETA, CHLOROPLASTIC"/>
    <property type="match status" value="1"/>
</dbReference>
<feature type="binding site" evidence="4">
    <location>
        <position position="51"/>
    </location>
    <ligand>
        <name>Zn(2+)</name>
        <dbReference type="ChEBI" id="CHEBI:29105"/>
    </ligand>
</feature>
<dbReference type="InterPro" id="IPR029045">
    <property type="entry name" value="ClpP/crotonase-like_dom_sf"/>
</dbReference>
<keyword evidence="4" id="KW-0067">ATP-binding</keyword>
<comment type="similarity">
    <text evidence="4">Belongs to the AccD/PCCB family.</text>
</comment>
<keyword evidence="4" id="KW-0863">Zinc-finger</keyword>
<dbReference type="PANTHER" id="PTHR42995:SF5">
    <property type="entry name" value="ACETYL-COENZYME A CARBOXYLASE CARBOXYL TRANSFERASE SUBUNIT BETA, CHLOROPLASTIC"/>
    <property type="match status" value="1"/>
</dbReference>
<dbReference type="InterPro" id="IPR034733">
    <property type="entry name" value="AcCoA_carboxyl_beta"/>
</dbReference>
<feature type="domain" description="CoA carboxyltransferase N-terminal" evidence="6">
    <location>
        <begin position="25"/>
        <end position="280"/>
    </location>
</feature>
<dbReference type="PRINTS" id="PR01070">
    <property type="entry name" value="ACCCTRFRASEB"/>
</dbReference>
<feature type="binding site" evidence="4">
    <location>
        <position position="29"/>
    </location>
    <ligand>
        <name>Zn(2+)</name>
        <dbReference type="ChEBI" id="CHEBI:29105"/>
    </ligand>
</feature>
<comment type="catalytic activity">
    <reaction evidence="4">
        <text>N(6)-carboxybiotinyl-L-lysyl-[protein] + acetyl-CoA = N(6)-biotinyl-L-lysyl-[protein] + malonyl-CoA</text>
        <dbReference type="Rhea" id="RHEA:54728"/>
        <dbReference type="Rhea" id="RHEA-COMP:10505"/>
        <dbReference type="Rhea" id="RHEA-COMP:10506"/>
        <dbReference type="ChEBI" id="CHEBI:57288"/>
        <dbReference type="ChEBI" id="CHEBI:57384"/>
        <dbReference type="ChEBI" id="CHEBI:83144"/>
        <dbReference type="ChEBI" id="CHEBI:83145"/>
        <dbReference type="EC" id="2.1.3.15"/>
    </reaction>
</comment>
<keyword evidence="4" id="KW-0443">Lipid metabolism</keyword>
<evidence type="ECO:0000256" key="3">
    <source>
        <dbReference type="ARBA" id="ARBA00023160"/>
    </source>
</evidence>
<feature type="region of interest" description="Disordered" evidence="5">
    <location>
        <begin position="1"/>
        <end position="20"/>
    </location>
</feature>
<comment type="subunit">
    <text evidence="4">Acetyl-CoA carboxylase is a heterohexamer composed of biotin carboxyl carrier protein (AccB), biotin carboxylase (AccC) and two subunits each of ACCase subunit alpha (AccA) and ACCase subunit beta (AccD).</text>
</comment>
<feature type="zinc finger region" description="C4-type" evidence="4">
    <location>
        <begin position="29"/>
        <end position="51"/>
    </location>
</feature>
<dbReference type="RefSeq" id="WP_039054319.1">
    <property type="nucleotide sequence ID" value="NZ_BAABGR010000015.1"/>
</dbReference>
<dbReference type="PROSITE" id="PS50980">
    <property type="entry name" value="COA_CT_NTER"/>
    <property type="match status" value="1"/>
</dbReference>
<comment type="function">
    <text evidence="4">Component of the acetyl coenzyme A carboxylase (ACC) complex. Biotin carboxylase (BC) catalyzes the carboxylation of biotin on its carrier protein (BCCP) and then the CO(2) group is transferred by the transcarboxylase to acetyl-CoA to form malonyl-CoA.</text>
</comment>
<protein>
    <recommendedName>
        <fullName evidence="4">Acetyl-coenzyme A carboxylase carboxyl transferase subunit beta</fullName>
        <shortName evidence="4">ACCase subunit beta</shortName>
        <shortName evidence="4">Acetyl-CoA carboxylase carboxyltransferase subunit beta</shortName>
        <ecNumber evidence="4">2.1.3.15</ecNumber>
    </recommendedName>
</protein>
<keyword evidence="4" id="KW-0444">Lipid biosynthesis</keyword>
<keyword evidence="1 4" id="KW-0808">Transferase</keyword>
<evidence type="ECO:0000256" key="2">
    <source>
        <dbReference type="ARBA" id="ARBA00022832"/>
    </source>
</evidence>
<reference evidence="8" key="1">
    <citation type="journal article" date="2019" name="Int. J. Syst. Evol. Microbiol.">
        <title>The Global Catalogue of Microorganisms (GCM) 10K type strain sequencing project: providing services to taxonomists for standard genome sequencing and annotation.</title>
        <authorList>
            <consortium name="The Broad Institute Genomics Platform"/>
            <consortium name="The Broad Institute Genome Sequencing Center for Infectious Disease"/>
            <person name="Wu L."/>
            <person name="Ma J."/>
        </authorList>
    </citation>
    <scope>NUCLEOTIDE SEQUENCE [LARGE SCALE GENOMIC DNA]</scope>
    <source>
        <strain evidence="8">JCM 17858</strain>
    </source>
</reference>
<feature type="binding site" evidence="4">
    <location>
        <position position="48"/>
    </location>
    <ligand>
        <name>Zn(2+)</name>
        <dbReference type="ChEBI" id="CHEBI:29105"/>
    </ligand>
</feature>
<dbReference type="EC" id="2.1.3.15" evidence="4"/>
<evidence type="ECO:0000313" key="8">
    <source>
        <dbReference type="Proteomes" id="UP001500394"/>
    </source>
</evidence>
<dbReference type="NCBIfam" id="TIGR00515">
    <property type="entry name" value="accD"/>
    <property type="match status" value="1"/>
</dbReference>
<keyword evidence="3 4" id="KW-0275">Fatty acid biosynthesis</keyword>
<evidence type="ECO:0000256" key="5">
    <source>
        <dbReference type="SAM" id="MobiDB-lite"/>
    </source>
</evidence>
<accession>A0ABP8R266</accession>
<evidence type="ECO:0000259" key="6">
    <source>
        <dbReference type="PROSITE" id="PS50980"/>
    </source>
</evidence>
<comment type="pathway">
    <text evidence="4">Lipid metabolism; malonyl-CoA biosynthesis; malonyl-CoA from acetyl-CoA: step 1/1.</text>
</comment>
<comment type="caution">
    <text evidence="7">The sequence shown here is derived from an EMBL/GenBank/DDBJ whole genome shotgun (WGS) entry which is preliminary data.</text>
</comment>
<dbReference type="Proteomes" id="UP001500394">
    <property type="component" value="Unassembled WGS sequence"/>
</dbReference>
<evidence type="ECO:0000256" key="4">
    <source>
        <dbReference type="HAMAP-Rule" id="MF_01395"/>
    </source>
</evidence>
<feature type="binding site" evidence="4">
    <location>
        <position position="32"/>
    </location>
    <ligand>
        <name>Zn(2+)</name>
        <dbReference type="ChEBI" id="CHEBI:29105"/>
    </ligand>
</feature>
<keyword evidence="4" id="KW-0963">Cytoplasm</keyword>
<dbReference type="EMBL" id="BAABGR010000015">
    <property type="protein sequence ID" value="GAA4516198.1"/>
    <property type="molecule type" value="Genomic_DNA"/>
</dbReference>
<keyword evidence="4" id="KW-0547">Nucleotide-binding</keyword>
<dbReference type="Gene3D" id="3.90.226.10">
    <property type="entry name" value="2-enoyl-CoA Hydratase, Chain A, domain 1"/>
    <property type="match status" value="1"/>
</dbReference>
<evidence type="ECO:0000313" key="7">
    <source>
        <dbReference type="EMBL" id="GAA4516198.1"/>
    </source>
</evidence>
<keyword evidence="4" id="KW-0479">Metal-binding</keyword>
<keyword evidence="8" id="KW-1185">Reference proteome</keyword>
<sequence>MSWFKRNKAGIRTATQDKKEAPDGMWDKCPSCKKPLLNIEQIENKYVCQYCGYHIRIGSAAYFSILFDDNQFTELFPNLTAGDPLNFVDSKPYHERLAESQVKTGLKDALRSAHGKLDGHEIVIACMDFNFIGGSMGSVVGEKIARSIDYCIEHKLPFMMISKSGGARMMEAAFSLMQMAKTSAKLALLSQAKLPYICLLTDPTTGGVTASYAMLGDINIAEPGALIGFAGPRVIKETIKKDLPKGFQTSEFVLEHGFLDFIVDRRELKQKISTFLKLVK</sequence>
<gene>
    <name evidence="4 7" type="primary">accD</name>
    <name evidence="7" type="ORF">GCM10023173_15090</name>
</gene>
<evidence type="ECO:0000256" key="1">
    <source>
        <dbReference type="ARBA" id="ARBA00022679"/>
    </source>
</evidence>
<keyword evidence="4" id="KW-0862">Zinc</keyword>
<name>A0ABP8R266_9SPHI</name>
<dbReference type="Pfam" id="PF01039">
    <property type="entry name" value="Carboxyl_trans"/>
    <property type="match status" value="1"/>
</dbReference>
<dbReference type="SUPFAM" id="SSF52096">
    <property type="entry name" value="ClpP/crotonase"/>
    <property type="match status" value="1"/>
</dbReference>
<keyword evidence="2 4" id="KW-0276">Fatty acid metabolism</keyword>
<dbReference type="InterPro" id="IPR000438">
    <property type="entry name" value="Acetyl_CoA_COase_Trfase_b_su"/>
</dbReference>
<dbReference type="InterPro" id="IPR011762">
    <property type="entry name" value="COA_CT_N"/>
</dbReference>
<organism evidence="7 8">
    <name type="scientific">Sphingobacterium thermophilum</name>
    <dbReference type="NCBI Taxonomy" id="768534"/>
    <lineage>
        <taxon>Bacteria</taxon>
        <taxon>Pseudomonadati</taxon>
        <taxon>Bacteroidota</taxon>
        <taxon>Sphingobacteriia</taxon>
        <taxon>Sphingobacteriales</taxon>
        <taxon>Sphingobacteriaceae</taxon>
        <taxon>Sphingobacterium</taxon>
    </lineage>
</organism>
<proteinExistence type="inferred from homology"/>
<comment type="subcellular location">
    <subcellularLocation>
        <location evidence="4">Cytoplasm</location>
    </subcellularLocation>
</comment>